<comment type="caution">
    <text evidence="2">The sequence shown here is derived from an EMBL/GenBank/DDBJ whole genome shotgun (WGS) entry which is preliminary data.</text>
</comment>
<accession>A0A9N8HDW3</accession>
<keyword evidence="3" id="KW-1185">Reference proteome</keyword>
<feature type="region of interest" description="Disordered" evidence="1">
    <location>
        <begin position="31"/>
        <end position="65"/>
    </location>
</feature>
<feature type="compositionally biased region" description="Low complexity" evidence="1">
    <location>
        <begin position="31"/>
        <end position="47"/>
    </location>
</feature>
<sequence>MDSFELFASDAFADTGAPSAIPTSLNNLTGNVTSSSTNAGNSNTNTSSRKRSRAGSPTPASRPVKVVANPTVTTATAGDKSQTLAARLLDPVKRNGALNELLMQSATNYVLDGEAIVKSLVAVAFDCLDWENDDNDNNNNSNKHRQPTFLPDKAWTDHSSAEAKTWATHCLDRFSHREYLMELDNVRCIEAVLIIIRNLSFAAQNARLLAFSPNVLAILTGSLYEGTFASSPSSGEDPNNPNMAPPNQLPLALPALHALQNLAPHLDPEGQKLFCDKLFLTQKGDEGPLVPDPATFGQAADSVWGFGSLWLAKRLDTKEDVLTDVPGPILLDLTNAAGYIVGVWSIFPALYFIFTDPRTPRSVLIQALDLLQEFVNQARVGVVGSVEDDVSKDKIPTARAILVNLPDRVLDRLIDMLYVPRLGPDSLAYEDPTVNIVTRVTYLSLMVGYERTVDTDVRDRSLDVLLPLLEIDSPRMANRLAVKPNGMVRTRLFDALVPCLAGQVGRSESSMLASQVLKELAKAGGPCRLGLAYIRHRLVGMASKDARISQLVFAHLYPTQADDSDSEESEEEEDNI</sequence>
<evidence type="ECO:0000313" key="3">
    <source>
        <dbReference type="Proteomes" id="UP001153069"/>
    </source>
</evidence>
<protein>
    <submittedName>
        <fullName evidence="2">Transcription initiation factor IIF, beta subunit</fullName>
    </submittedName>
</protein>
<reference evidence="2" key="1">
    <citation type="submission" date="2020-06" db="EMBL/GenBank/DDBJ databases">
        <authorList>
            <consortium name="Plant Systems Biology data submission"/>
        </authorList>
    </citation>
    <scope>NUCLEOTIDE SEQUENCE</scope>
    <source>
        <strain evidence="2">D6</strain>
    </source>
</reference>
<evidence type="ECO:0000313" key="2">
    <source>
        <dbReference type="EMBL" id="CAB9510626.1"/>
    </source>
</evidence>
<dbReference type="Proteomes" id="UP001153069">
    <property type="component" value="Unassembled WGS sequence"/>
</dbReference>
<dbReference type="EMBL" id="CAICTM010000444">
    <property type="protein sequence ID" value="CAB9510626.1"/>
    <property type="molecule type" value="Genomic_DNA"/>
</dbReference>
<proteinExistence type="predicted"/>
<dbReference type="AlphaFoldDB" id="A0A9N8HDW3"/>
<evidence type="ECO:0000256" key="1">
    <source>
        <dbReference type="SAM" id="MobiDB-lite"/>
    </source>
</evidence>
<gene>
    <name evidence="2" type="ORF">SEMRO_445_G144450.1</name>
</gene>
<name>A0A9N8HDW3_9STRA</name>
<organism evidence="2 3">
    <name type="scientific">Seminavis robusta</name>
    <dbReference type="NCBI Taxonomy" id="568900"/>
    <lineage>
        <taxon>Eukaryota</taxon>
        <taxon>Sar</taxon>
        <taxon>Stramenopiles</taxon>
        <taxon>Ochrophyta</taxon>
        <taxon>Bacillariophyta</taxon>
        <taxon>Bacillariophyceae</taxon>
        <taxon>Bacillariophycidae</taxon>
        <taxon>Naviculales</taxon>
        <taxon>Naviculaceae</taxon>
        <taxon>Seminavis</taxon>
    </lineage>
</organism>
<dbReference type="OrthoDB" id="47567at2759"/>